<dbReference type="PANTHER" id="PTHR42986">
    <property type="entry name" value="BENZALDEHYDE DEHYDROGENASE YFMT"/>
    <property type="match status" value="1"/>
</dbReference>
<dbReference type="EMBL" id="JAEQNC010000003">
    <property type="protein sequence ID" value="MBL0371638.1"/>
    <property type="molecule type" value="Genomic_DNA"/>
</dbReference>
<proteinExistence type="inferred from homology"/>
<dbReference type="Proteomes" id="UP000633219">
    <property type="component" value="Unassembled WGS sequence"/>
</dbReference>
<evidence type="ECO:0000256" key="3">
    <source>
        <dbReference type="ARBA" id="ARBA00023002"/>
    </source>
</evidence>
<evidence type="ECO:0000256" key="6">
    <source>
        <dbReference type="ARBA" id="ARBA00050596"/>
    </source>
</evidence>
<evidence type="ECO:0000313" key="13">
    <source>
        <dbReference type="Proteomes" id="UP000633219"/>
    </source>
</evidence>
<evidence type="ECO:0000256" key="9">
    <source>
        <dbReference type="PROSITE-ProRule" id="PRU10007"/>
    </source>
</evidence>
<dbReference type="InterPro" id="IPR016162">
    <property type="entry name" value="Ald_DH_N"/>
</dbReference>
<organism evidence="12 13">
    <name type="scientific">Rhizobium setariae</name>
    <dbReference type="NCBI Taxonomy" id="2801340"/>
    <lineage>
        <taxon>Bacteria</taxon>
        <taxon>Pseudomonadati</taxon>
        <taxon>Pseudomonadota</taxon>
        <taxon>Alphaproteobacteria</taxon>
        <taxon>Hyphomicrobiales</taxon>
        <taxon>Rhizobiaceae</taxon>
        <taxon>Rhizobium/Agrobacterium group</taxon>
        <taxon>Rhizobium</taxon>
    </lineage>
</organism>
<dbReference type="GO" id="GO:0018485">
    <property type="term" value="F:salicylaldehyde dehydrogenase (NAD+) activity"/>
    <property type="evidence" value="ECO:0007669"/>
    <property type="project" value="UniProtKB-EC"/>
</dbReference>
<keyword evidence="2" id="KW-0058">Aromatic hydrocarbons catabolism</keyword>
<evidence type="ECO:0000256" key="4">
    <source>
        <dbReference type="ARBA" id="ARBA00023027"/>
    </source>
</evidence>
<dbReference type="InterPro" id="IPR015590">
    <property type="entry name" value="Aldehyde_DH_dom"/>
</dbReference>
<evidence type="ECO:0000256" key="1">
    <source>
        <dbReference type="ARBA" id="ARBA00009986"/>
    </source>
</evidence>
<dbReference type="PROSITE" id="PS00687">
    <property type="entry name" value="ALDEHYDE_DEHYDR_GLU"/>
    <property type="match status" value="1"/>
</dbReference>
<keyword evidence="3 10" id="KW-0560">Oxidoreductase</keyword>
<accession>A0A936YK15</accession>
<comment type="caution">
    <text evidence="12">The sequence shown here is derived from an EMBL/GenBank/DDBJ whole genome shotgun (WGS) entry which is preliminary data.</text>
</comment>
<dbReference type="RefSeq" id="WP_201654808.1">
    <property type="nucleotide sequence ID" value="NZ_JAEQNC010000003.1"/>
</dbReference>
<gene>
    <name evidence="12" type="ORF">JJB09_06330</name>
</gene>
<keyword evidence="4" id="KW-0520">NAD</keyword>
<evidence type="ECO:0000256" key="10">
    <source>
        <dbReference type="RuleBase" id="RU003345"/>
    </source>
</evidence>
<sequence length="482" mass="50359">MLEIQQIIGGKFVAAKSGKTFDRIDPFTGKVATRAPASGLDDVKAAVAAASAAFPAWSRTGPAERRALLLKAADTLASKAGEFAKIMVDETGGTAPWAGFNTMLAAGILREAAAMVTQIQGEIIPSDKPGTLSMAVRQAAGVCLGIAPWNAPIILGTRAIAMAIACGNTVILKASEQCPGLHMLIGQALVEAGLPDGVINVISNAPEDAAAIVEALISSPEVKRVNFTGSTKVGRIIGELCGRHLKPALLELGGKAPMIVLDDADIDAAVNGAIFGSFANMGQICMSTERIIVDEKIADEFVAKLAARAAKLPAGDPRGHVVLGSLVSPQAAAKMEEFIADGIGKGAKLVTGGKRNGSVVEATLLDHVKPGMRSFEEESFGPVKPIIRVKDEEEAIRIANDTEYGLSSSVYSRDIQRAMAVAARIESGICHINGPTVHDEAQMPFGGVKGSGYGRFGGKAAISEFTDLRWITIEDPNQHYPF</sequence>
<name>A0A936YK15_9HYPH</name>
<keyword evidence="13" id="KW-1185">Reference proteome</keyword>
<comment type="catalytic activity">
    <reaction evidence="6">
        <text>salicylaldehyde + NAD(+) + H2O = salicylate + NADH + 2 H(+)</text>
        <dbReference type="Rhea" id="RHEA:18537"/>
        <dbReference type="ChEBI" id="CHEBI:15377"/>
        <dbReference type="ChEBI" id="CHEBI:15378"/>
        <dbReference type="ChEBI" id="CHEBI:16008"/>
        <dbReference type="ChEBI" id="CHEBI:30762"/>
        <dbReference type="ChEBI" id="CHEBI:57540"/>
        <dbReference type="ChEBI" id="CHEBI:57945"/>
        <dbReference type="EC" id="1.2.1.65"/>
    </reaction>
</comment>
<dbReference type="Pfam" id="PF00171">
    <property type="entry name" value="Aldedh"/>
    <property type="match status" value="1"/>
</dbReference>
<comment type="similarity">
    <text evidence="1 10">Belongs to the aldehyde dehydrogenase family.</text>
</comment>
<evidence type="ECO:0000256" key="7">
    <source>
        <dbReference type="ARBA" id="ARBA00066992"/>
    </source>
</evidence>
<comment type="pathway">
    <text evidence="5">Aromatic compound metabolism; naphthalene degradation.</text>
</comment>
<dbReference type="Gene3D" id="3.40.309.10">
    <property type="entry name" value="Aldehyde Dehydrogenase, Chain A, domain 2"/>
    <property type="match status" value="1"/>
</dbReference>
<dbReference type="SUPFAM" id="SSF53720">
    <property type="entry name" value="ALDH-like"/>
    <property type="match status" value="1"/>
</dbReference>
<dbReference type="InterPro" id="IPR029510">
    <property type="entry name" value="Ald_DH_CS_GLU"/>
</dbReference>
<feature type="active site" evidence="9">
    <location>
        <position position="251"/>
    </location>
</feature>
<dbReference type="FunFam" id="3.40.309.10:FF:000010">
    <property type="entry name" value="Gamma-aminobutyraldehyde dehydrogenase"/>
    <property type="match status" value="1"/>
</dbReference>
<evidence type="ECO:0000256" key="5">
    <source>
        <dbReference type="ARBA" id="ARBA00035632"/>
    </source>
</evidence>
<evidence type="ECO:0000259" key="11">
    <source>
        <dbReference type="Pfam" id="PF00171"/>
    </source>
</evidence>
<dbReference type="CDD" id="cd07105">
    <property type="entry name" value="ALDH_SaliADH"/>
    <property type="match status" value="1"/>
</dbReference>
<dbReference type="InterPro" id="IPR016161">
    <property type="entry name" value="Ald_DH/histidinol_DH"/>
</dbReference>
<dbReference type="AlphaFoldDB" id="A0A936YK15"/>
<dbReference type="InterPro" id="IPR016163">
    <property type="entry name" value="Ald_DH_C"/>
</dbReference>
<dbReference type="Gene3D" id="3.40.605.10">
    <property type="entry name" value="Aldehyde Dehydrogenase, Chain A, domain 1"/>
    <property type="match status" value="1"/>
</dbReference>
<dbReference type="PANTHER" id="PTHR42986:SF1">
    <property type="entry name" value="BENZALDEHYDE DEHYDROGENASE YFMT"/>
    <property type="match status" value="1"/>
</dbReference>
<feature type="domain" description="Aldehyde dehydrogenase" evidence="11">
    <location>
        <begin position="12"/>
        <end position="471"/>
    </location>
</feature>
<evidence type="ECO:0000256" key="8">
    <source>
        <dbReference type="ARBA" id="ARBA00070319"/>
    </source>
</evidence>
<dbReference type="FunFam" id="3.40.605.10:FF:000007">
    <property type="entry name" value="NAD/NADP-dependent betaine aldehyde dehydrogenase"/>
    <property type="match status" value="1"/>
</dbReference>
<dbReference type="EC" id="1.2.1.65" evidence="7"/>
<evidence type="ECO:0000256" key="2">
    <source>
        <dbReference type="ARBA" id="ARBA00022797"/>
    </source>
</evidence>
<evidence type="ECO:0000313" key="12">
    <source>
        <dbReference type="EMBL" id="MBL0371638.1"/>
    </source>
</evidence>
<reference evidence="12" key="1">
    <citation type="submission" date="2021-01" db="EMBL/GenBank/DDBJ databases">
        <title>Rhizobium sp. strain KVB221 16S ribosomal RNA gene Genome sequencing and assembly.</title>
        <authorList>
            <person name="Kang M."/>
        </authorList>
    </citation>
    <scope>NUCLEOTIDE SEQUENCE</scope>
    <source>
        <strain evidence="12">KVB221</strain>
    </source>
</reference>
<protein>
    <recommendedName>
        <fullName evidence="8">Salicylaldehyde dehydrogenase</fullName>
        <ecNumber evidence="7">1.2.1.65</ecNumber>
    </recommendedName>
</protein>